<accession>A0A2G9UIV4</accession>
<organism evidence="1 2">
    <name type="scientific">Teladorsagia circumcincta</name>
    <name type="common">Brown stomach worm</name>
    <name type="synonym">Ostertagia circumcincta</name>
    <dbReference type="NCBI Taxonomy" id="45464"/>
    <lineage>
        <taxon>Eukaryota</taxon>
        <taxon>Metazoa</taxon>
        <taxon>Ecdysozoa</taxon>
        <taxon>Nematoda</taxon>
        <taxon>Chromadorea</taxon>
        <taxon>Rhabditida</taxon>
        <taxon>Rhabditina</taxon>
        <taxon>Rhabditomorpha</taxon>
        <taxon>Strongyloidea</taxon>
        <taxon>Trichostrongylidae</taxon>
        <taxon>Teladorsagia</taxon>
    </lineage>
</organism>
<proteinExistence type="predicted"/>
<gene>
    <name evidence="1" type="ORF">TELCIR_07978</name>
</gene>
<dbReference type="EMBL" id="KZ346367">
    <property type="protein sequence ID" value="PIO70174.1"/>
    <property type="molecule type" value="Genomic_DNA"/>
</dbReference>
<evidence type="ECO:0000313" key="2">
    <source>
        <dbReference type="Proteomes" id="UP000230423"/>
    </source>
</evidence>
<dbReference type="AlphaFoldDB" id="A0A2G9UIV4"/>
<name>A0A2G9UIV4_TELCI</name>
<reference evidence="1 2" key="1">
    <citation type="submission" date="2015-09" db="EMBL/GenBank/DDBJ databases">
        <title>Draft genome of the parasitic nematode Teladorsagia circumcincta isolate WARC Sus (inbred).</title>
        <authorList>
            <person name="Mitreva M."/>
        </authorList>
    </citation>
    <scope>NUCLEOTIDE SEQUENCE [LARGE SCALE GENOMIC DNA]</scope>
    <source>
        <strain evidence="1 2">S</strain>
    </source>
</reference>
<dbReference type="Proteomes" id="UP000230423">
    <property type="component" value="Unassembled WGS sequence"/>
</dbReference>
<protein>
    <submittedName>
        <fullName evidence="1">Uncharacterized protein</fullName>
    </submittedName>
</protein>
<keyword evidence="2" id="KW-1185">Reference proteome</keyword>
<evidence type="ECO:0000313" key="1">
    <source>
        <dbReference type="EMBL" id="PIO70174.1"/>
    </source>
</evidence>
<dbReference type="OrthoDB" id="5874249at2759"/>
<sequence length="133" mass="15746">MRENPPEPMKTGRRNQNILLKLNSLEIIENFADLVTQCMFSEKRKVKEVKTMVENASVLSPELLSVLDSFYGVGRPKQQKFNRDDSKSKLHRVNDEQLIELSQFMQKDKQCWRRRPPDFLDRYEQARNSIAPY</sequence>